<feature type="non-terminal residue" evidence="2">
    <location>
        <position position="630"/>
    </location>
</feature>
<proteinExistence type="predicted"/>
<evidence type="ECO:0000256" key="1">
    <source>
        <dbReference type="SAM" id="MobiDB-lite"/>
    </source>
</evidence>
<dbReference type="EMBL" id="UOEW01000245">
    <property type="protein sequence ID" value="VAW39816.1"/>
    <property type="molecule type" value="Genomic_DNA"/>
</dbReference>
<protein>
    <submittedName>
        <fullName evidence="2">Uncharacterized protein</fullName>
    </submittedName>
</protein>
<reference evidence="2" key="1">
    <citation type="submission" date="2018-06" db="EMBL/GenBank/DDBJ databases">
        <authorList>
            <person name="Zhirakovskaya E."/>
        </authorList>
    </citation>
    <scope>NUCLEOTIDE SEQUENCE</scope>
</reference>
<accession>A0A3B0W5C9</accession>
<sequence length="630" mass="70571">MSTSSNIGQNSLIDNCLRLFEKSLLLSFELAIDRTLHRLFEQAENAPSNHQEAIFFEQYNLLKKTSTGLLDSLTAVIQSMPDAITEQISLGEELTKLSLIEDEELQISLAFTQLESVLDVKFSKYLFALEKRLKVLFSAKNISKDNMPFGVASVSWIFSQTLDLSAADISTKTTLIETLKKLLITDLLETYKGIDNLFVQAGILPNITMPKLSKQHSHTSPSSQSTSDSATADFKQSYNQPQNTNLDNAFSQNQTAIDTIHAKSADLVNSIFDLMSQDRTTASQSSQVSNIDNSMVDHSLNNLSKITSVAAGSTEIDKLKEMILDDVRNETGIYYPTLNTQQQNSLDIMGMFYEQVKGDDSIDTNILSSLNAINIPLIRAAMKDSSFFEDAQHPAREYLEKIIYAAQKWHGTSVVKSLHKFSSNLANDYDGSNDSFNQANEDLESYLRLTNRRAQKAEEKWVNATKGKEKLDVSRHKVEEVVANISQSAVPTFVKNVIRYVIQDALILSLLRHGEDSKEWHKNINTSATIAKMANPELIKDLTPKQKIESLHHLDQTMDDLGFSKNDRNKTLNNIKECAQAAALGELDKDINLENVASINKEKKNIKRAGSVKIEELRELTDLEKTELTK</sequence>
<gene>
    <name evidence="2" type="ORF">MNBD_GAMMA01-1845</name>
</gene>
<name>A0A3B0W5C9_9ZZZZ</name>
<feature type="region of interest" description="Disordered" evidence="1">
    <location>
        <begin position="212"/>
        <end position="232"/>
    </location>
</feature>
<dbReference type="InterPro" id="IPR012434">
    <property type="entry name" value="DUF1631"/>
</dbReference>
<feature type="compositionally biased region" description="Low complexity" evidence="1">
    <location>
        <begin position="218"/>
        <end position="232"/>
    </location>
</feature>
<dbReference type="AlphaFoldDB" id="A0A3B0W5C9"/>
<dbReference type="Pfam" id="PF07793">
    <property type="entry name" value="DUF1631"/>
    <property type="match status" value="1"/>
</dbReference>
<organism evidence="2">
    <name type="scientific">hydrothermal vent metagenome</name>
    <dbReference type="NCBI Taxonomy" id="652676"/>
    <lineage>
        <taxon>unclassified sequences</taxon>
        <taxon>metagenomes</taxon>
        <taxon>ecological metagenomes</taxon>
    </lineage>
</organism>
<evidence type="ECO:0000313" key="2">
    <source>
        <dbReference type="EMBL" id="VAW39816.1"/>
    </source>
</evidence>